<dbReference type="InterPro" id="IPR002942">
    <property type="entry name" value="S4_RNA-bd"/>
</dbReference>
<keyword evidence="1 3" id="KW-0694">RNA-binding</keyword>
<dbReference type="CDD" id="cd00165">
    <property type="entry name" value="S4"/>
    <property type="match status" value="1"/>
</dbReference>
<evidence type="ECO:0000313" key="6">
    <source>
        <dbReference type="Proteomes" id="UP000286773"/>
    </source>
</evidence>
<dbReference type="GO" id="GO:0032259">
    <property type="term" value="P:methylation"/>
    <property type="evidence" value="ECO:0007669"/>
    <property type="project" value="UniProtKB-KW"/>
</dbReference>
<dbReference type="EMBL" id="NGKC01000005">
    <property type="protein sequence ID" value="RSU12465.1"/>
    <property type="molecule type" value="Genomic_DNA"/>
</dbReference>
<dbReference type="Proteomes" id="UP000286773">
    <property type="component" value="Unassembled WGS sequence"/>
</dbReference>
<gene>
    <name evidence="5" type="ORF">CBF27_05680</name>
</gene>
<dbReference type="PANTHER" id="PTHR32319:SF0">
    <property type="entry name" value="BACTERIAL HEMOLYSIN-LIKE PROTEIN"/>
    <property type="match status" value="1"/>
</dbReference>
<evidence type="ECO:0000256" key="1">
    <source>
        <dbReference type="ARBA" id="ARBA00022884"/>
    </source>
</evidence>
<dbReference type="Gene3D" id="3.10.290.10">
    <property type="entry name" value="RNA-binding S4 domain"/>
    <property type="match status" value="1"/>
</dbReference>
<dbReference type="PROSITE" id="PS50889">
    <property type="entry name" value="S4"/>
    <property type="match status" value="1"/>
</dbReference>
<dbReference type="NCBIfam" id="TIGR00478">
    <property type="entry name" value="tly"/>
    <property type="match status" value="1"/>
</dbReference>
<sequence length="282" mass="30774">MADKLKKERVDVLAVQQGLADTREKAKRMIMAGLVYDDKNQRYDKPGEKINAETPLHTKGDGLKYVSRGGLKLEKALDVFQINMSGKILLDIGSSTGGFTDVALQNGASLSYALDVGSNQLAWKLRQDPRVVVMEKTNFRYAKPEDFTQGRPDIATIDVSFISLNLILPVLADILKPEGDVVALIKPQFEAGKELVGKKGVIREKNIHIAVLAQVLDFVLKHGYHVTGLDYSPITGGDGNIEFLAHLTLAEQGSGKIQAGVPTPAQVVALAHQALKRETHKK</sequence>
<proteinExistence type="inferred from homology"/>
<name>A0A430AWP1_9ENTE</name>
<evidence type="ECO:0000313" key="5">
    <source>
        <dbReference type="EMBL" id="RSU12465.1"/>
    </source>
</evidence>
<evidence type="ECO:0000256" key="3">
    <source>
        <dbReference type="PROSITE-ProRule" id="PRU00182"/>
    </source>
</evidence>
<dbReference type="InterPro" id="IPR004538">
    <property type="entry name" value="Hemolysin_A/TlyA"/>
</dbReference>
<dbReference type="AlphaFoldDB" id="A0A430AWP1"/>
<dbReference type="SUPFAM" id="SSF53335">
    <property type="entry name" value="S-adenosyl-L-methionine-dependent methyltransferases"/>
    <property type="match status" value="1"/>
</dbReference>
<dbReference type="InterPro" id="IPR029063">
    <property type="entry name" value="SAM-dependent_MTases_sf"/>
</dbReference>
<evidence type="ECO:0000259" key="4">
    <source>
        <dbReference type="SMART" id="SM00363"/>
    </source>
</evidence>
<evidence type="ECO:0000256" key="2">
    <source>
        <dbReference type="ARBA" id="ARBA00029460"/>
    </source>
</evidence>
<comment type="caution">
    <text evidence="5">The sequence shown here is derived from an EMBL/GenBank/DDBJ whole genome shotgun (WGS) entry which is preliminary data.</text>
</comment>
<dbReference type="SMART" id="SM00363">
    <property type="entry name" value="S4"/>
    <property type="match status" value="1"/>
</dbReference>
<dbReference type="Pfam" id="PF01728">
    <property type="entry name" value="FtsJ"/>
    <property type="match status" value="1"/>
</dbReference>
<organism evidence="5 6">
    <name type="scientific">Vagococcus acidifermentans</name>
    <dbReference type="NCBI Taxonomy" id="564710"/>
    <lineage>
        <taxon>Bacteria</taxon>
        <taxon>Bacillati</taxon>
        <taxon>Bacillota</taxon>
        <taxon>Bacilli</taxon>
        <taxon>Lactobacillales</taxon>
        <taxon>Enterococcaceae</taxon>
        <taxon>Vagococcus</taxon>
    </lineage>
</organism>
<protein>
    <submittedName>
        <fullName evidence="5">TlyA family rRNA (Cytidine-2'-O)-methyltransferase</fullName>
    </submittedName>
</protein>
<dbReference type="InterPro" id="IPR002877">
    <property type="entry name" value="RNA_MeTrfase_FtsJ_dom"/>
</dbReference>
<dbReference type="Gene3D" id="3.40.50.150">
    <property type="entry name" value="Vaccinia Virus protein VP39"/>
    <property type="match status" value="1"/>
</dbReference>
<dbReference type="GO" id="GO:0003723">
    <property type="term" value="F:RNA binding"/>
    <property type="evidence" value="ECO:0007669"/>
    <property type="project" value="UniProtKB-KW"/>
</dbReference>
<comment type="similarity">
    <text evidence="2">Belongs to the TlyA family.</text>
</comment>
<dbReference type="GO" id="GO:0008168">
    <property type="term" value="F:methyltransferase activity"/>
    <property type="evidence" value="ECO:0007669"/>
    <property type="project" value="UniProtKB-KW"/>
</dbReference>
<dbReference type="RefSeq" id="WP_126813288.1">
    <property type="nucleotide sequence ID" value="NZ_NGKC01000005.1"/>
</dbReference>
<reference evidence="5 6" key="1">
    <citation type="submission" date="2017-05" db="EMBL/GenBank/DDBJ databases">
        <title>Vagococcus spp. assemblies.</title>
        <authorList>
            <person name="Gulvik C.A."/>
        </authorList>
    </citation>
    <scope>NUCLEOTIDE SEQUENCE [LARGE SCALE GENOMIC DNA]</scope>
    <source>
        <strain evidence="5 6">LMG 24798</strain>
    </source>
</reference>
<keyword evidence="6" id="KW-1185">Reference proteome</keyword>
<accession>A0A430AWP1</accession>
<dbReference type="PIRSF" id="PIRSF005578">
    <property type="entry name" value="TlyA"/>
    <property type="match status" value="1"/>
</dbReference>
<dbReference type="Pfam" id="PF01479">
    <property type="entry name" value="S4"/>
    <property type="match status" value="1"/>
</dbReference>
<dbReference type="PANTHER" id="PTHR32319">
    <property type="entry name" value="BACTERIAL HEMOLYSIN-LIKE PROTEIN"/>
    <property type="match status" value="1"/>
</dbReference>
<dbReference type="InterPro" id="IPR036986">
    <property type="entry name" value="S4_RNA-bd_sf"/>
</dbReference>
<keyword evidence="5" id="KW-0489">Methyltransferase</keyword>
<keyword evidence="5" id="KW-0808">Transferase</keyword>
<dbReference type="SUPFAM" id="SSF55174">
    <property type="entry name" value="Alpha-L RNA-binding motif"/>
    <property type="match status" value="1"/>
</dbReference>
<dbReference type="OrthoDB" id="9784736at2"/>
<feature type="domain" description="RNA-binding S4" evidence="4">
    <location>
        <begin position="8"/>
        <end position="74"/>
    </location>
</feature>
<dbReference type="InterPro" id="IPR047048">
    <property type="entry name" value="TlyA"/>
</dbReference>